<feature type="compositionally biased region" description="Low complexity" evidence="1">
    <location>
        <begin position="66"/>
        <end position="101"/>
    </location>
</feature>
<dbReference type="Gene3D" id="2.60.120.260">
    <property type="entry name" value="Galactose-binding domain-like"/>
    <property type="match status" value="1"/>
</dbReference>
<evidence type="ECO:0000256" key="1">
    <source>
        <dbReference type="SAM" id="MobiDB-lite"/>
    </source>
</evidence>
<name>A0A4R0R8M8_9APHY</name>
<keyword evidence="2" id="KW-0812">Transmembrane</keyword>
<protein>
    <submittedName>
        <fullName evidence="3">Uncharacterized protein</fullName>
    </submittedName>
</protein>
<feature type="region of interest" description="Disordered" evidence="1">
    <location>
        <begin position="385"/>
        <end position="416"/>
    </location>
</feature>
<proteinExistence type="predicted"/>
<evidence type="ECO:0000256" key="2">
    <source>
        <dbReference type="SAM" id="Phobius"/>
    </source>
</evidence>
<feature type="region of interest" description="Disordered" evidence="1">
    <location>
        <begin position="1"/>
        <end position="118"/>
    </location>
</feature>
<dbReference type="EMBL" id="RWJN01000256">
    <property type="protein sequence ID" value="TCD64101.1"/>
    <property type="molecule type" value="Genomic_DNA"/>
</dbReference>
<feature type="compositionally biased region" description="Basic and acidic residues" evidence="1">
    <location>
        <begin position="13"/>
        <end position="31"/>
    </location>
</feature>
<dbReference type="Proteomes" id="UP000292702">
    <property type="component" value="Unassembled WGS sequence"/>
</dbReference>
<feature type="transmembrane region" description="Helical" evidence="2">
    <location>
        <begin position="270"/>
        <end position="291"/>
    </location>
</feature>
<gene>
    <name evidence="3" type="ORF">EIP91_004543</name>
</gene>
<sequence length="416" mass="44581">MAYHRSSCAKMSRRADVPKVKCRQTDSKDQVLDSSGDSDSSDGKDSDDDKESSNDSSTKPFGPFPSNSNTNNNNNNNGNGSNNGSSNNGNNQGNNSQQGSNVNKPPNPPPPPPTRTGCQFVNENDGRLQYMGLWTLETKDPYGFTTTTHTTSSIGSQVAVNFNGSMIIVVGIVHPGNLTIPPAVAAYTIDMQSPTVLPLPVATHDIPNQQFFQSSSLTPGEHTLLINVTSDGSPYTLDYLFVCGSGGPPPQSAVKNSDSPMQEVFVSKTVAIIVGSILGALMFTLLCALLAKGRTTHNPLREWLQRQTFFTSSESIMRNNPTHPSAADHKDVTSNPPDDALSIVRKSNPLPPDVPVYRTFAEFDSGFSFPVSYRLSTQISAQVPCSPDAVSGRHDLSPHPALPQSNVSIPSKPTSF</sequence>
<feature type="compositionally biased region" description="Pro residues" evidence="1">
    <location>
        <begin position="105"/>
        <end position="114"/>
    </location>
</feature>
<evidence type="ECO:0000313" key="3">
    <source>
        <dbReference type="EMBL" id="TCD64101.1"/>
    </source>
</evidence>
<keyword evidence="4" id="KW-1185">Reference proteome</keyword>
<organism evidence="3 4">
    <name type="scientific">Steccherinum ochraceum</name>
    <dbReference type="NCBI Taxonomy" id="92696"/>
    <lineage>
        <taxon>Eukaryota</taxon>
        <taxon>Fungi</taxon>
        <taxon>Dikarya</taxon>
        <taxon>Basidiomycota</taxon>
        <taxon>Agaricomycotina</taxon>
        <taxon>Agaricomycetes</taxon>
        <taxon>Polyporales</taxon>
        <taxon>Steccherinaceae</taxon>
        <taxon>Steccherinum</taxon>
    </lineage>
</organism>
<feature type="compositionally biased region" description="Polar residues" evidence="1">
    <location>
        <begin position="403"/>
        <end position="416"/>
    </location>
</feature>
<comment type="caution">
    <text evidence="3">The sequence shown here is derived from an EMBL/GenBank/DDBJ whole genome shotgun (WGS) entry which is preliminary data.</text>
</comment>
<dbReference type="OrthoDB" id="3006363at2759"/>
<keyword evidence="2" id="KW-0472">Membrane</keyword>
<keyword evidence="2" id="KW-1133">Transmembrane helix</keyword>
<dbReference type="AlphaFoldDB" id="A0A4R0R8M8"/>
<reference evidence="3 4" key="1">
    <citation type="submission" date="2018-11" db="EMBL/GenBank/DDBJ databases">
        <title>Genome assembly of Steccherinum ochraceum LE-BIN_3174, the white-rot fungus of the Steccherinaceae family (The Residual Polyporoid clade, Polyporales, Basidiomycota).</title>
        <authorList>
            <person name="Fedorova T.V."/>
            <person name="Glazunova O.A."/>
            <person name="Landesman E.O."/>
            <person name="Moiseenko K.V."/>
            <person name="Psurtseva N.V."/>
            <person name="Savinova O.S."/>
            <person name="Shakhova N.V."/>
            <person name="Tyazhelova T.V."/>
            <person name="Vasina D.V."/>
        </authorList>
    </citation>
    <scope>NUCLEOTIDE SEQUENCE [LARGE SCALE GENOMIC DNA]</scope>
    <source>
        <strain evidence="3 4">LE-BIN_3174</strain>
    </source>
</reference>
<evidence type="ECO:0000313" key="4">
    <source>
        <dbReference type="Proteomes" id="UP000292702"/>
    </source>
</evidence>
<feature type="region of interest" description="Disordered" evidence="1">
    <location>
        <begin position="315"/>
        <end position="339"/>
    </location>
</feature>
<accession>A0A4R0R8M8</accession>